<sequence length="189" mass="21209">MAILHGLEQVAYNIVMGEIFTAMLGDTSNIHILTLCAIQLSAIGFATFISQTVSTILVAIATEHMAVSFHVILSRHLLKMADKEVFDKSRINTLVDENISLTSEAKSFYHPYLSELMTRITTISTNIILGFIYSWEKNPKLLKSCKDSVLQAVNFSIVQTFGFALKALCYALTAFICYHQYKHQTQAFM</sequence>
<evidence type="ECO:0000256" key="4">
    <source>
        <dbReference type="SAM" id="Phobius"/>
    </source>
</evidence>
<dbReference type="AlphaFoldDB" id="A0A3P7EAH9"/>
<feature type="transmembrane region" description="Helical" evidence="4">
    <location>
        <begin position="55"/>
        <end position="73"/>
    </location>
</feature>
<feature type="transmembrane region" description="Helical" evidence="4">
    <location>
        <begin position="155"/>
        <end position="178"/>
    </location>
</feature>
<dbReference type="InParanoid" id="A0A3P7EAH9"/>
<keyword evidence="1 4" id="KW-0812">Transmembrane</keyword>
<keyword evidence="6" id="KW-1185">Reference proteome</keyword>
<dbReference type="EMBL" id="UYWW01004524">
    <property type="protein sequence ID" value="VDM13567.1"/>
    <property type="molecule type" value="Genomic_DNA"/>
</dbReference>
<keyword evidence="2 4" id="KW-1133">Transmembrane helix</keyword>
<gene>
    <name evidence="5" type="ORF">WBA_LOCUS6953</name>
</gene>
<keyword evidence="3 4" id="KW-0472">Membrane</keyword>
<evidence type="ECO:0000256" key="3">
    <source>
        <dbReference type="ARBA" id="ARBA00023136"/>
    </source>
</evidence>
<evidence type="ECO:0000313" key="6">
    <source>
        <dbReference type="Proteomes" id="UP000270924"/>
    </source>
</evidence>
<dbReference type="SUPFAM" id="SSF90123">
    <property type="entry name" value="ABC transporter transmembrane region"/>
    <property type="match status" value="1"/>
</dbReference>
<feature type="transmembrane region" description="Helical" evidence="4">
    <location>
        <begin position="116"/>
        <end position="135"/>
    </location>
</feature>
<dbReference type="InterPro" id="IPR036640">
    <property type="entry name" value="ABC1_TM_sf"/>
</dbReference>
<feature type="transmembrane region" description="Helical" evidence="4">
    <location>
        <begin position="30"/>
        <end position="49"/>
    </location>
</feature>
<dbReference type="OrthoDB" id="5851609at2759"/>
<name>A0A3P7EAH9_WUCBA</name>
<evidence type="ECO:0000313" key="5">
    <source>
        <dbReference type="EMBL" id="VDM13567.1"/>
    </source>
</evidence>
<evidence type="ECO:0000256" key="2">
    <source>
        <dbReference type="ARBA" id="ARBA00022989"/>
    </source>
</evidence>
<reference evidence="5 6" key="1">
    <citation type="submission" date="2018-11" db="EMBL/GenBank/DDBJ databases">
        <authorList>
            <consortium name="Pathogen Informatics"/>
        </authorList>
    </citation>
    <scope>NUCLEOTIDE SEQUENCE [LARGE SCALE GENOMIC DNA]</scope>
</reference>
<protein>
    <submittedName>
        <fullName evidence="5">Uncharacterized protein</fullName>
    </submittedName>
</protein>
<accession>A0A3P7EAH9</accession>
<organism evidence="5 6">
    <name type="scientific">Wuchereria bancrofti</name>
    <dbReference type="NCBI Taxonomy" id="6293"/>
    <lineage>
        <taxon>Eukaryota</taxon>
        <taxon>Metazoa</taxon>
        <taxon>Ecdysozoa</taxon>
        <taxon>Nematoda</taxon>
        <taxon>Chromadorea</taxon>
        <taxon>Rhabditida</taxon>
        <taxon>Spirurina</taxon>
        <taxon>Spiruromorpha</taxon>
        <taxon>Filarioidea</taxon>
        <taxon>Onchocercidae</taxon>
        <taxon>Wuchereria</taxon>
    </lineage>
</organism>
<dbReference type="GO" id="GO:0005524">
    <property type="term" value="F:ATP binding"/>
    <property type="evidence" value="ECO:0007669"/>
    <property type="project" value="InterPro"/>
</dbReference>
<dbReference type="GO" id="GO:0016020">
    <property type="term" value="C:membrane"/>
    <property type="evidence" value="ECO:0007669"/>
    <property type="project" value="InterPro"/>
</dbReference>
<dbReference type="Gene3D" id="1.20.1560.10">
    <property type="entry name" value="ABC transporter type 1, transmembrane domain"/>
    <property type="match status" value="1"/>
</dbReference>
<evidence type="ECO:0000256" key="1">
    <source>
        <dbReference type="ARBA" id="ARBA00022692"/>
    </source>
</evidence>
<proteinExistence type="predicted"/>
<dbReference type="Proteomes" id="UP000270924">
    <property type="component" value="Unassembled WGS sequence"/>
</dbReference>